<dbReference type="OMA" id="GATMDDK"/>
<name>A0A5P1FP76_ASPOF</name>
<evidence type="ECO:0000313" key="4">
    <source>
        <dbReference type="EMBL" id="ONK80115.1"/>
    </source>
</evidence>
<evidence type="ECO:0000256" key="3">
    <source>
        <dbReference type="SAM" id="SignalP"/>
    </source>
</evidence>
<accession>A0A5P1FP76</accession>
<dbReference type="PANTHER" id="PTHR13833">
    <property type="match status" value="1"/>
</dbReference>
<proteinExistence type="predicted"/>
<evidence type="ECO:0000313" key="5">
    <source>
        <dbReference type="Proteomes" id="UP000243459"/>
    </source>
</evidence>
<evidence type="ECO:0000256" key="1">
    <source>
        <dbReference type="ARBA" id="ARBA00022737"/>
    </source>
</evidence>
<feature type="region of interest" description="Disordered" evidence="2">
    <location>
        <begin position="346"/>
        <end position="365"/>
    </location>
</feature>
<feature type="region of interest" description="Disordered" evidence="2">
    <location>
        <begin position="372"/>
        <end position="446"/>
    </location>
</feature>
<dbReference type="SUPFAM" id="SSF101898">
    <property type="entry name" value="NHL repeat"/>
    <property type="match status" value="1"/>
</dbReference>
<protein>
    <recommendedName>
        <fullName evidence="6">NHL repeat-containing protein</fullName>
    </recommendedName>
</protein>
<dbReference type="Proteomes" id="UP000243459">
    <property type="component" value="Chromosome 1"/>
</dbReference>
<dbReference type="EMBL" id="CM007381">
    <property type="protein sequence ID" value="ONK80115.1"/>
    <property type="molecule type" value="Genomic_DNA"/>
</dbReference>
<keyword evidence="5" id="KW-1185">Reference proteome</keyword>
<reference evidence="5" key="1">
    <citation type="journal article" date="2017" name="Nat. Commun.">
        <title>The asparagus genome sheds light on the origin and evolution of a young Y chromosome.</title>
        <authorList>
            <person name="Harkess A."/>
            <person name="Zhou J."/>
            <person name="Xu C."/>
            <person name="Bowers J.E."/>
            <person name="Van der Hulst R."/>
            <person name="Ayyampalayam S."/>
            <person name="Mercati F."/>
            <person name="Riccardi P."/>
            <person name="McKain M.R."/>
            <person name="Kakrana A."/>
            <person name="Tang H."/>
            <person name="Ray J."/>
            <person name="Groenendijk J."/>
            <person name="Arikit S."/>
            <person name="Mathioni S.M."/>
            <person name="Nakano M."/>
            <person name="Shan H."/>
            <person name="Telgmann-Rauber A."/>
            <person name="Kanno A."/>
            <person name="Yue Z."/>
            <person name="Chen H."/>
            <person name="Li W."/>
            <person name="Chen Y."/>
            <person name="Xu X."/>
            <person name="Zhang Y."/>
            <person name="Luo S."/>
            <person name="Chen H."/>
            <person name="Gao J."/>
            <person name="Mao Z."/>
            <person name="Pires J.C."/>
            <person name="Luo M."/>
            <person name="Kudrna D."/>
            <person name="Wing R.A."/>
            <person name="Meyers B.C."/>
            <person name="Yi K."/>
            <person name="Kong H."/>
            <person name="Lavrijsen P."/>
            <person name="Sunseri F."/>
            <person name="Falavigna A."/>
            <person name="Ye Y."/>
            <person name="Leebens-Mack J.H."/>
            <person name="Chen G."/>
        </authorList>
    </citation>
    <scope>NUCLEOTIDE SEQUENCE [LARGE SCALE GENOMIC DNA]</scope>
    <source>
        <strain evidence="5">cv. DH0086</strain>
    </source>
</reference>
<dbReference type="InterPro" id="IPR011042">
    <property type="entry name" value="6-blade_b-propeller_TolB-like"/>
</dbReference>
<evidence type="ECO:0000256" key="2">
    <source>
        <dbReference type="SAM" id="MobiDB-lite"/>
    </source>
</evidence>
<keyword evidence="3" id="KW-0732">Signal</keyword>
<dbReference type="PANTHER" id="PTHR13833:SF73">
    <property type="entry name" value="NHL DOMAIN-CONTAINING PROTEIN"/>
    <property type="match status" value="1"/>
</dbReference>
<sequence>MKPPLLLFLLLVYPVLIQSKSASYPAAGAIVKQLSSVLKWTTTRAPPKTPQNDGDVHSLQFESGYFVETLVEGGKLGFVPYTIRVSSEGELFAVDSENNNVVKITPPLSQYSRARLVAGSFQGYSGHVDGKPSDARFYHPKGVTTDDKGNVYVADTSNLAIRKIGESGVTTIAGGKSSIAGYRDGPSEDAKFSTDFDLVYIGSTCSLLVVDRGNAALRQISLQQEDCDQQFNSISTLDIMMVFGAVLAGYIFCLLQHGFGSCLSQRVKQASENKKLDHHKIPEKPTLVVESLSEEPNAGWPSLSTLLSDLFKFSVEAIGNTLLNFIPQNPIKSKQGLTPLKDNLIMPEDQTEPQTIAKKKISPSPVTETLIQETPQLRQHKSNKQQKYKDSTVSSKHRSSKRQEYSEFYGPSEGAQLSSKGQKERSRHRHREKSGEVYSAVGADPKNAEMKSVEYSDAKFDQYTFRNKYGVDNTYRY</sequence>
<dbReference type="InterPro" id="IPR001258">
    <property type="entry name" value="NHL_repeat"/>
</dbReference>
<dbReference type="Gramene" id="ONK80115">
    <property type="protein sequence ID" value="ONK80115"/>
    <property type="gene ID" value="A4U43_C01F14040"/>
</dbReference>
<dbReference type="Gene3D" id="2.120.10.30">
    <property type="entry name" value="TolB, C-terminal domain"/>
    <property type="match status" value="1"/>
</dbReference>
<dbReference type="Pfam" id="PF01436">
    <property type="entry name" value="NHL"/>
    <property type="match status" value="1"/>
</dbReference>
<evidence type="ECO:0008006" key="6">
    <source>
        <dbReference type="Google" id="ProtNLM"/>
    </source>
</evidence>
<keyword evidence="1" id="KW-0677">Repeat</keyword>
<feature type="signal peptide" evidence="3">
    <location>
        <begin position="1"/>
        <end position="19"/>
    </location>
</feature>
<feature type="chain" id="PRO_5024273781" description="NHL repeat-containing protein" evidence="3">
    <location>
        <begin position="20"/>
        <end position="477"/>
    </location>
</feature>
<dbReference type="AlphaFoldDB" id="A0A5P1FP76"/>
<dbReference type="OrthoDB" id="342730at2759"/>
<gene>
    <name evidence="4" type="ORF">A4U43_C01F14040</name>
</gene>
<organism evidence="4 5">
    <name type="scientific">Asparagus officinalis</name>
    <name type="common">Garden asparagus</name>
    <dbReference type="NCBI Taxonomy" id="4686"/>
    <lineage>
        <taxon>Eukaryota</taxon>
        <taxon>Viridiplantae</taxon>
        <taxon>Streptophyta</taxon>
        <taxon>Embryophyta</taxon>
        <taxon>Tracheophyta</taxon>
        <taxon>Spermatophyta</taxon>
        <taxon>Magnoliopsida</taxon>
        <taxon>Liliopsida</taxon>
        <taxon>Asparagales</taxon>
        <taxon>Asparagaceae</taxon>
        <taxon>Asparagoideae</taxon>
        <taxon>Asparagus</taxon>
    </lineage>
</organism>